<dbReference type="SUPFAM" id="SSF82657">
    <property type="entry name" value="BolA-like"/>
    <property type="match status" value="1"/>
</dbReference>
<dbReference type="Proteomes" id="UP000444721">
    <property type="component" value="Unassembled WGS sequence"/>
</dbReference>
<reference evidence="3 4" key="1">
    <citation type="journal article" date="2019" name="Sci. Rep.">
        <title>Nanopore sequencing improves the draft genome of the human pathogenic amoeba Naegleria fowleri.</title>
        <authorList>
            <person name="Liechti N."/>
            <person name="Schurch N."/>
            <person name="Bruggmann R."/>
            <person name="Wittwer M."/>
        </authorList>
    </citation>
    <scope>NUCLEOTIDE SEQUENCE [LARGE SCALE GENOMIC DNA]</scope>
    <source>
        <strain evidence="3 4">ATCC 30894</strain>
    </source>
</reference>
<dbReference type="Gene3D" id="3.10.20.90">
    <property type="entry name" value="Phosphatidylinositol 3-kinase Catalytic Subunit, Chain A, domain 1"/>
    <property type="match status" value="1"/>
</dbReference>
<sequence>MSLLFGNNQQQHLTRSSRILKLLSSRFSPTKISIKNISRPYENDGAHNEIVSLAHGESHFRVMIVSSEFEGVGPLARHRMIHQVLNEEFKSGLHALTITAKSVQEYEKAKERMKNMRKEKHSMSNEESVRGGGWEHRDDTTDMASDSCCNDEMEELFGVK</sequence>
<keyword evidence="4" id="KW-1185">Reference proteome</keyword>
<gene>
    <name evidence="3" type="ORF">FDP41_005920</name>
</gene>
<evidence type="ECO:0000313" key="3">
    <source>
        <dbReference type="EMBL" id="KAF0975167.1"/>
    </source>
</evidence>
<dbReference type="RefSeq" id="XP_044559880.1">
    <property type="nucleotide sequence ID" value="XM_044709498.1"/>
</dbReference>
<dbReference type="PANTHER" id="PTHR46230">
    <property type="match status" value="1"/>
</dbReference>
<evidence type="ECO:0000313" key="4">
    <source>
        <dbReference type="Proteomes" id="UP000444721"/>
    </source>
</evidence>
<evidence type="ECO:0000256" key="2">
    <source>
        <dbReference type="SAM" id="MobiDB-lite"/>
    </source>
</evidence>
<protein>
    <recommendedName>
        <fullName evidence="5">BolA-like protein</fullName>
    </recommendedName>
</protein>
<evidence type="ECO:0008006" key="5">
    <source>
        <dbReference type="Google" id="ProtNLM"/>
    </source>
</evidence>
<dbReference type="GeneID" id="68113138"/>
<dbReference type="AlphaFoldDB" id="A0A6A5BDN0"/>
<dbReference type="VEuPathDB" id="AmoebaDB:FDP41_005920"/>
<dbReference type="InterPro" id="IPR002634">
    <property type="entry name" value="BolA"/>
</dbReference>
<evidence type="ECO:0000256" key="1">
    <source>
        <dbReference type="RuleBase" id="RU003860"/>
    </source>
</evidence>
<dbReference type="GO" id="GO:0016226">
    <property type="term" value="P:iron-sulfur cluster assembly"/>
    <property type="evidence" value="ECO:0007669"/>
    <property type="project" value="TreeGrafter"/>
</dbReference>
<dbReference type="PANTHER" id="PTHR46230:SF7">
    <property type="entry name" value="BOLA-LIKE PROTEIN 1"/>
    <property type="match status" value="1"/>
</dbReference>
<dbReference type="EMBL" id="VFQX01000048">
    <property type="protein sequence ID" value="KAF0975167.1"/>
    <property type="molecule type" value="Genomic_DNA"/>
</dbReference>
<name>A0A6A5BDN0_NAEFO</name>
<dbReference type="VEuPathDB" id="AmoebaDB:NfTy_044140"/>
<dbReference type="OMA" id="ENDGAHN"/>
<accession>A0A6A5BDN0</accession>
<comment type="similarity">
    <text evidence="1">Belongs to the BolA/IbaG family.</text>
</comment>
<dbReference type="Pfam" id="PF01722">
    <property type="entry name" value="BolA"/>
    <property type="match status" value="1"/>
</dbReference>
<proteinExistence type="inferred from homology"/>
<dbReference type="OrthoDB" id="411584at2759"/>
<organism evidence="3 4">
    <name type="scientific">Naegleria fowleri</name>
    <name type="common">Brain eating amoeba</name>
    <dbReference type="NCBI Taxonomy" id="5763"/>
    <lineage>
        <taxon>Eukaryota</taxon>
        <taxon>Discoba</taxon>
        <taxon>Heterolobosea</taxon>
        <taxon>Tetramitia</taxon>
        <taxon>Eutetramitia</taxon>
        <taxon>Vahlkampfiidae</taxon>
        <taxon>Naegleria</taxon>
    </lineage>
</organism>
<comment type="caution">
    <text evidence="3">The sequence shown here is derived from an EMBL/GenBank/DDBJ whole genome shotgun (WGS) entry which is preliminary data.</text>
</comment>
<dbReference type="VEuPathDB" id="AmoebaDB:NF0084520"/>
<dbReference type="InterPro" id="IPR036065">
    <property type="entry name" value="BolA-like_sf"/>
</dbReference>
<feature type="region of interest" description="Disordered" evidence="2">
    <location>
        <begin position="114"/>
        <end position="147"/>
    </location>
</feature>
<feature type="compositionally biased region" description="Basic and acidic residues" evidence="2">
    <location>
        <begin position="114"/>
        <end position="140"/>
    </location>
</feature>